<sequence length="449" mass="49972">MHKIFTNSGWLLADKLARLFIGLITTAMIARQVGPEAFGIWNYALALTTIVGSLAVFGLDKVVVKEIVSSPERENNIVASTLAIRLAGAMVCYLICAAIVYATKSYSPVYIYCTLITGLIVILQSFDVFDYYYQARNEVQQVIIPKMVLFVVFCFIKIAFVYLNGTLIQFLWLTVIELLLTYSIILINYLRKGGKQLLTAINVAEIKYLLLHSWPLTFTGLLILLYLKADQLLLDTFGTSAQLGEYAAAARISELWYALPTVLATALLPGLISKKQTDMDAYVQAIERWLRLSFWTSTLIALMMAFIATPVTQLLYGVQYPKSGVILAIHIWANIPVFLCTALMQYQLIEGAYKINLYASFAGLIVNIVINILLIPSMGGVGAAIATVASYMAVCSTLVALDKTGRLFSIIQKMLYPAEAIADARYMFDAFKIFADNFLTVIREKYLTK</sequence>
<feature type="transmembrane region" description="Helical" evidence="1">
    <location>
        <begin position="169"/>
        <end position="187"/>
    </location>
</feature>
<feature type="transmembrane region" description="Helical" evidence="1">
    <location>
        <begin position="143"/>
        <end position="163"/>
    </location>
</feature>
<feature type="transmembrane region" description="Helical" evidence="1">
    <location>
        <begin position="292"/>
        <end position="312"/>
    </location>
</feature>
<protein>
    <submittedName>
        <fullName evidence="2">Flippase</fullName>
    </submittedName>
</protein>
<keyword evidence="1" id="KW-0472">Membrane</keyword>
<proteinExistence type="predicted"/>
<dbReference type="PANTHER" id="PTHR43424:SF1">
    <property type="entry name" value="LOCUS PUTATIVE PROTEIN 1-RELATED"/>
    <property type="match status" value="1"/>
</dbReference>
<feature type="transmembrane region" description="Helical" evidence="1">
    <location>
        <begin position="40"/>
        <end position="62"/>
    </location>
</feature>
<feature type="transmembrane region" description="Helical" evidence="1">
    <location>
        <begin position="381"/>
        <end position="401"/>
    </location>
</feature>
<dbReference type="AlphaFoldDB" id="A0A6B9ZN12"/>
<feature type="transmembrane region" description="Helical" evidence="1">
    <location>
        <begin position="208"/>
        <end position="227"/>
    </location>
</feature>
<feature type="transmembrane region" description="Helical" evidence="1">
    <location>
        <begin position="82"/>
        <end position="103"/>
    </location>
</feature>
<keyword evidence="3" id="KW-1185">Reference proteome</keyword>
<feature type="transmembrane region" description="Helical" evidence="1">
    <location>
        <begin position="324"/>
        <end position="343"/>
    </location>
</feature>
<evidence type="ECO:0000256" key="1">
    <source>
        <dbReference type="SAM" id="Phobius"/>
    </source>
</evidence>
<reference evidence="2 3" key="1">
    <citation type="submission" date="2020-01" db="EMBL/GenBank/DDBJ databases">
        <title>Complete genome sequence of Chitinophaga sp. H33E-04 isolated from quinoa roots.</title>
        <authorList>
            <person name="Weon H.-Y."/>
            <person name="Lee S.A."/>
        </authorList>
    </citation>
    <scope>NUCLEOTIDE SEQUENCE [LARGE SCALE GENOMIC DNA]</scope>
    <source>
        <strain evidence="2 3">H33E-04</strain>
    </source>
</reference>
<dbReference type="PANTHER" id="PTHR43424">
    <property type="entry name" value="LOCUS PUTATIVE PROTEIN 1-RELATED"/>
    <property type="match status" value="1"/>
</dbReference>
<feature type="transmembrane region" description="Helical" evidence="1">
    <location>
        <begin position="255"/>
        <end position="272"/>
    </location>
</feature>
<organism evidence="2 3">
    <name type="scientific">Chitinophaga agri</name>
    <dbReference type="NCBI Taxonomy" id="2703787"/>
    <lineage>
        <taxon>Bacteria</taxon>
        <taxon>Pseudomonadati</taxon>
        <taxon>Bacteroidota</taxon>
        <taxon>Chitinophagia</taxon>
        <taxon>Chitinophagales</taxon>
        <taxon>Chitinophagaceae</taxon>
        <taxon>Chitinophaga</taxon>
    </lineage>
</organism>
<dbReference type="KEGG" id="chih:GWR21_26680"/>
<gene>
    <name evidence="2" type="ORF">GWR21_26680</name>
</gene>
<feature type="transmembrane region" description="Helical" evidence="1">
    <location>
        <begin position="109"/>
        <end position="131"/>
    </location>
</feature>
<dbReference type="CDD" id="cd13128">
    <property type="entry name" value="MATE_Wzx_like"/>
    <property type="match status" value="1"/>
</dbReference>
<evidence type="ECO:0000313" key="2">
    <source>
        <dbReference type="EMBL" id="QHS63041.1"/>
    </source>
</evidence>
<keyword evidence="1" id="KW-0812">Transmembrane</keyword>
<evidence type="ECO:0000313" key="3">
    <source>
        <dbReference type="Proteomes" id="UP000476411"/>
    </source>
</evidence>
<feature type="transmembrane region" description="Helical" evidence="1">
    <location>
        <begin position="355"/>
        <end position="375"/>
    </location>
</feature>
<dbReference type="Pfam" id="PF13440">
    <property type="entry name" value="Polysacc_synt_3"/>
    <property type="match status" value="1"/>
</dbReference>
<keyword evidence="1" id="KW-1133">Transmembrane helix</keyword>
<dbReference type="RefSeq" id="WP_162334765.1">
    <property type="nucleotide sequence ID" value="NZ_CP048113.1"/>
</dbReference>
<dbReference type="InterPro" id="IPR052556">
    <property type="entry name" value="PolySynth_Transporter"/>
</dbReference>
<dbReference type="Proteomes" id="UP000476411">
    <property type="component" value="Chromosome"/>
</dbReference>
<dbReference type="EMBL" id="CP048113">
    <property type="protein sequence ID" value="QHS63041.1"/>
    <property type="molecule type" value="Genomic_DNA"/>
</dbReference>
<accession>A0A6B9ZN12</accession>
<name>A0A6B9ZN12_9BACT</name>